<evidence type="ECO:0000259" key="1">
    <source>
        <dbReference type="Pfam" id="PF05043"/>
    </source>
</evidence>
<proteinExistence type="predicted"/>
<dbReference type="RefSeq" id="WP_034572253.1">
    <property type="nucleotide sequence ID" value="NZ_JQBS01000017.1"/>
</dbReference>
<accession>A0A0R2HWF8</accession>
<dbReference type="AlphaFoldDB" id="A0A0R2HWF8"/>
<feature type="domain" description="Mga helix-turn-helix" evidence="1">
    <location>
        <begin position="75"/>
        <end position="160"/>
    </location>
</feature>
<name>A0A0R2HWF8_CARDV</name>
<organism evidence="2 3">
    <name type="scientific">Carnobacterium divergens DSM 20623</name>
    <dbReference type="NCBI Taxonomy" id="1449336"/>
    <lineage>
        <taxon>Bacteria</taxon>
        <taxon>Bacillati</taxon>
        <taxon>Bacillota</taxon>
        <taxon>Bacilli</taxon>
        <taxon>Lactobacillales</taxon>
        <taxon>Carnobacteriaceae</taxon>
        <taxon>Carnobacterium</taxon>
    </lineage>
</organism>
<sequence>MKSLIEQKDSRKLALLDYLAVTQKTSVDACSAYLNISEKVLLLELMQLQNFIETWADQLNITIENDTISFSKNPTFEMENVYVALRKNSTFYLLLNESFQSKEATLNDFAEAYYCSYNYVYRAKERVAQYIAEYNFQFDSKTLALKGNKQALRFFFYNFYWEVLKGKDWPFGKELRIELEDKLKGMEADITLTPIEKEKFLYWMAICYLQVKKQQTVDQNSLYQIVAEQDPQFVKVKEQLASLYETTEIDDEVKTEEVYFLYFGLLLVQEKNILSTISSADKKILAETKPLIQMKMKLAKENNLKFK</sequence>
<keyword evidence="3" id="KW-1185">Reference proteome</keyword>
<dbReference type="Pfam" id="PF05043">
    <property type="entry name" value="Mga"/>
    <property type="match status" value="1"/>
</dbReference>
<dbReference type="GeneID" id="89587813"/>
<dbReference type="EMBL" id="JQBS01000017">
    <property type="protein sequence ID" value="KRN56872.1"/>
    <property type="molecule type" value="Genomic_DNA"/>
</dbReference>
<evidence type="ECO:0000313" key="3">
    <source>
        <dbReference type="Proteomes" id="UP000051658"/>
    </source>
</evidence>
<protein>
    <recommendedName>
        <fullName evidence="1">Mga helix-turn-helix domain-containing protein</fullName>
    </recommendedName>
</protein>
<dbReference type="InterPro" id="IPR007737">
    <property type="entry name" value="Mga_HTH"/>
</dbReference>
<comment type="caution">
    <text evidence="2">The sequence shown here is derived from an EMBL/GenBank/DDBJ whole genome shotgun (WGS) entry which is preliminary data.</text>
</comment>
<dbReference type="PATRIC" id="fig|1449336.4.peg.532"/>
<evidence type="ECO:0000313" key="2">
    <source>
        <dbReference type="EMBL" id="KRN56872.1"/>
    </source>
</evidence>
<dbReference type="Proteomes" id="UP000051658">
    <property type="component" value="Unassembled WGS sequence"/>
</dbReference>
<dbReference type="eggNOG" id="COG3711">
    <property type="taxonomic scope" value="Bacteria"/>
</dbReference>
<gene>
    <name evidence="2" type="ORF">IV74_GL000520</name>
</gene>
<reference evidence="2 3" key="1">
    <citation type="journal article" date="2015" name="Genome Announc.">
        <title>Expanding the biotechnology potential of lactobacilli through comparative genomics of 213 strains and associated genera.</title>
        <authorList>
            <person name="Sun Z."/>
            <person name="Harris H.M."/>
            <person name="McCann A."/>
            <person name="Guo C."/>
            <person name="Argimon S."/>
            <person name="Zhang W."/>
            <person name="Yang X."/>
            <person name="Jeffery I.B."/>
            <person name="Cooney J.C."/>
            <person name="Kagawa T.F."/>
            <person name="Liu W."/>
            <person name="Song Y."/>
            <person name="Salvetti E."/>
            <person name="Wrobel A."/>
            <person name="Rasinkangas P."/>
            <person name="Parkhill J."/>
            <person name="Rea M.C."/>
            <person name="O'Sullivan O."/>
            <person name="Ritari J."/>
            <person name="Douillard F.P."/>
            <person name="Paul Ross R."/>
            <person name="Yang R."/>
            <person name="Briner A.E."/>
            <person name="Felis G.E."/>
            <person name="de Vos W.M."/>
            <person name="Barrangou R."/>
            <person name="Klaenhammer T.R."/>
            <person name="Caufield P.W."/>
            <person name="Cui Y."/>
            <person name="Zhang H."/>
            <person name="O'Toole P.W."/>
        </authorList>
    </citation>
    <scope>NUCLEOTIDE SEQUENCE [LARGE SCALE GENOMIC DNA]</scope>
    <source>
        <strain evidence="2 3">DSM 20623</strain>
    </source>
</reference>